<dbReference type="EMBL" id="BOPC01000127">
    <property type="protein sequence ID" value="GIJ30642.1"/>
    <property type="molecule type" value="Genomic_DNA"/>
</dbReference>
<proteinExistence type="predicted"/>
<protein>
    <submittedName>
        <fullName evidence="1">Uncharacterized protein</fullName>
    </submittedName>
</protein>
<dbReference type="Proteomes" id="UP000653076">
    <property type="component" value="Unassembled WGS sequence"/>
</dbReference>
<evidence type="ECO:0000313" key="1">
    <source>
        <dbReference type="EMBL" id="GIJ30642.1"/>
    </source>
</evidence>
<accession>A0ABQ4JM29</accession>
<gene>
    <name evidence="1" type="ORF">Vqi01_58040</name>
</gene>
<reference evidence="1 2" key="1">
    <citation type="submission" date="2021-01" db="EMBL/GenBank/DDBJ databases">
        <title>Whole genome shotgun sequence of Verrucosispora qiuiae NBRC 106684.</title>
        <authorList>
            <person name="Komaki H."/>
            <person name="Tamura T."/>
        </authorList>
    </citation>
    <scope>NUCLEOTIDE SEQUENCE [LARGE SCALE GENOMIC DNA]</scope>
    <source>
        <strain evidence="1 2">NBRC 106684</strain>
    </source>
</reference>
<organism evidence="1 2">
    <name type="scientific">Micromonospora qiuiae</name>
    <dbReference type="NCBI Taxonomy" id="502268"/>
    <lineage>
        <taxon>Bacteria</taxon>
        <taxon>Bacillati</taxon>
        <taxon>Actinomycetota</taxon>
        <taxon>Actinomycetes</taxon>
        <taxon>Micromonosporales</taxon>
        <taxon>Micromonosporaceae</taxon>
        <taxon>Micromonospora</taxon>
    </lineage>
</organism>
<keyword evidence="2" id="KW-1185">Reference proteome</keyword>
<comment type="caution">
    <text evidence="1">The sequence shown here is derived from an EMBL/GenBank/DDBJ whole genome shotgun (WGS) entry which is preliminary data.</text>
</comment>
<evidence type="ECO:0000313" key="2">
    <source>
        <dbReference type="Proteomes" id="UP000653076"/>
    </source>
</evidence>
<sequence length="142" mass="15333">MAPTGDPELVPLWSAIEAYSSGAYQEAIVPAAVAVEYKLASVLRAYFKQFAGEGRVDDFLQNGVTFSYQLNPLLPAVMHGVGAPKLRDEVANKLSWLRGKRNKVAHKHEAVTQDEAADAVVAALFGYQYLALYGPLPAKASP</sequence>
<name>A0ABQ4JM29_9ACTN</name>